<organism evidence="11 12">
    <name type="scientific">Halovulum dunhuangense</name>
    <dbReference type="NCBI Taxonomy" id="1505036"/>
    <lineage>
        <taxon>Bacteria</taxon>
        <taxon>Pseudomonadati</taxon>
        <taxon>Pseudomonadota</taxon>
        <taxon>Alphaproteobacteria</taxon>
        <taxon>Rhodobacterales</taxon>
        <taxon>Paracoccaceae</taxon>
        <taxon>Halovulum</taxon>
    </lineage>
</organism>
<dbReference type="GO" id="GO:0005737">
    <property type="term" value="C:cytoplasm"/>
    <property type="evidence" value="ECO:0007669"/>
    <property type="project" value="UniProtKB-SubCell"/>
</dbReference>
<evidence type="ECO:0000313" key="12">
    <source>
        <dbReference type="Proteomes" id="UP000572377"/>
    </source>
</evidence>
<accession>A0A849KUD7</accession>
<evidence type="ECO:0000256" key="8">
    <source>
        <dbReference type="ARBA" id="ARBA00022840"/>
    </source>
</evidence>
<dbReference type="Pfam" id="PF02367">
    <property type="entry name" value="TsaE"/>
    <property type="match status" value="1"/>
</dbReference>
<evidence type="ECO:0000256" key="9">
    <source>
        <dbReference type="ARBA" id="ARBA00022842"/>
    </source>
</evidence>
<gene>
    <name evidence="11" type="primary">tsaE</name>
    <name evidence="11" type="ORF">HMH01_02055</name>
</gene>
<dbReference type="NCBIfam" id="TIGR00150">
    <property type="entry name" value="T6A_YjeE"/>
    <property type="match status" value="1"/>
</dbReference>
<dbReference type="GO" id="GO:0005524">
    <property type="term" value="F:ATP binding"/>
    <property type="evidence" value="ECO:0007669"/>
    <property type="project" value="UniProtKB-KW"/>
</dbReference>
<keyword evidence="7" id="KW-0547">Nucleotide-binding</keyword>
<comment type="caution">
    <text evidence="11">The sequence shown here is derived from an EMBL/GenBank/DDBJ whole genome shotgun (WGS) entry which is preliminary data.</text>
</comment>
<dbReference type="InterPro" id="IPR003442">
    <property type="entry name" value="T6A_TsaE"/>
</dbReference>
<dbReference type="Gene3D" id="3.40.50.300">
    <property type="entry name" value="P-loop containing nucleotide triphosphate hydrolases"/>
    <property type="match status" value="1"/>
</dbReference>
<dbReference type="AlphaFoldDB" id="A0A849KUD7"/>
<sequence>MGKSLTLGSEAETAALATRLAPVLRRGDTVLLSGPVGAGKTAFARATIRAMQAAAGQTPEEVPSPSYTLVQEYAVGDVPVWHADLYRLSDPDEVIELGLEQAFAEAVVLVEWPDLLGPATPERHLSLAFAPLAEGPDLRRLTVTAHGPGWEAALDALRAA</sequence>
<evidence type="ECO:0000256" key="6">
    <source>
        <dbReference type="ARBA" id="ARBA00022723"/>
    </source>
</evidence>
<evidence type="ECO:0000256" key="3">
    <source>
        <dbReference type="ARBA" id="ARBA00019010"/>
    </source>
</evidence>
<dbReference type="Proteomes" id="UP000572377">
    <property type="component" value="Unassembled WGS sequence"/>
</dbReference>
<proteinExistence type="inferred from homology"/>
<reference evidence="11 12" key="1">
    <citation type="submission" date="2020-05" db="EMBL/GenBank/DDBJ databases">
        <title>Gimesia benthica sp. nov., a novel planctomycete isolated from a deep-sea water sample of the Northwest Indian Ocean.</title>
        <authorList>
            <person name="Wang J."/>
            <person name="Ruan C."/>
            <person name="Song L."/>
            <person name="Zhu Y."/>
            <person name="Li A."/>
            <person name="Zheng X."/>
            <person name="Wang L."/>
            <person name="Lu Z."/>
            <person name="Huang Y."/>
            <person name="Du W."/>
            <person name="Zhou Y."/>
            <person name="Huang L."/>
            <person name="Dai X."/>
        </authorList>
    </citation>
    <scope>NUCLEOTIDE SEQUENCE [LARGE SCALE GENOMIC DNA]</scope>
    <source>
        <strain evidence="11 12">YYQ-30</strain>
    </source>
</reference>
<keyword evidence="4" id="KW-0963">Cytoplasm</keyword>
<comment type="subcellular location">
    <subcellularLocation>
        <location evidence="1">Cytoplasm</location>
    </subcellularLocation>
</comment>
<keyword evidence="11" id="KW-0808">Transferase</keyword>
<evidence type="ECO:0000256" key="7">
    <source>
        <dbReference type="ARBA" id="ARBA00022741"/>
    </source>
</evidence>
<keyword evidence="6" id="KW-0479">Metal-binding</keyword>
<keyword evidence="8" id="KW-0067">ATP-binding</keyword>
<dbReference type="GO" id="GO:0046872">
    <property type="term" value="F:metal ion binding"/>
    <property type="evidence" value="ECO:0007669"/>
    <property type="project" value="UniProtKB-KW"/>
</dbReference>
<dbReference type="GO" id="GO:0002949">
    <property type="term" value="P:tRNA threonylcarbamoyladenosine modification"/>
    <property type="evidence" value="ECO:0007669"/>
    <property type="project" value="InterPro"/>
</dbReference>
<dbReference type="PANTHER" id="PTHR33540">
    <property type="entry name" value="TRNA THREONYLCARBAMOYLADENOSINE BIOSYNTHESIS PROTEIN TSAE"/>
    <property type="match status" value="1"/>
</dbReference>
<dbReference type="EMBL" id="JABFBC010000001">
    <property type="protein sequence ID" value="NNU79211.1"/>
    <property type="molecule type" value="Genomic_DNA"/>
</dbReference>
<dbReference type="GO" id="GO:0016740">
    <property type="term" value="F:transferase activity"/>
    <property type="evidence" value="ECO:0007669"/>
    <property type="project" value="UniProtKB-KW"/>
</dbReference>
<evidence type="ECO:0000256" key="4">
    <source>
        <dbReference type="ARBA" id="ARBA00022490"/>
    </source>
</evidence>
<evidence type="ECO:0000313" key="11">
    <source>
        <dbReference type="EMBL" id="NNU79211.1"/>
    </source>
</evidence>
<comment type="similarity">
    <text evidence="2">Belongs to the TsaE family.</text>
</comment>
<dbReference type="PANTHER" id="PTHR33540:SF2">
    <property type="entry name" value="TRNA THREONYLCARBAMOYLADENOSINE BIOSYNTHESIS PROTEIN TSAE"/>
    <property type="match status" value="1"/>
</dbReference>
<evidence type="ECO:0000256" key="5">
    <source>
        <dbReference type="ARBA" id="ARBA00022694"/>
    </source>
</evidence>
<dbReference type="InterPro" id="IPR027417">
    <property type="entry name" value="P-loop_NTPase"/>
</dbReference>
<dbReference type="SUPFAM" id="SSF52540">
    <property type="entry name" value="P-loop containing nucleoside triphosphate hydrolases"/>
    <property type="match status" value="1"/>
</dbReference>
<keyword evidence="5" id="KW-0819">tRNA processing</keyword>
<name>A0A849KUD7_9RHOB</name>
<keyword evidence="12" id="KW-1185">Reference proteome</keyword>
<dbReference type="RefSeq" id="WP_171321989.1">
    <property type="nucleotide sequence ID" value="NZ_JABFBC010000001.1"/>
</dbReference>
<keyword evidence="9" id="KW-0460">Magnesium</keyword>
<evidence type="ECO:0000256" key="2">
    <source>
        <dbReference type="ARBA" id="ARBA00007599"/>
    </source>
</evidence>
<evidence type="ECO:0000256" key="10">
    <source>
        <dbReference type="ARBA" id="ARBA00032441"/>
    </source>
</evidence>
<protein>
    <recommendedName>
        <fullName evidence="3">tRNA threonylcarbamoyladenosine biosynthesis protein TsaE</fullName>
    </recommendedName>
    <alternativeName>
        <fullName evidence="10">t(6)A37 threonylcarbamoyladenosine biosynthesis protein TsaE</fullName>
    </alternativeName>
</protein>
<evidence type="ECO:0000256" key="1">
    <source>
        <dbReference type="ARBA" id="ARBA00004496"/>
    </source>
</evidence>